<dbReference type="AlphaFoldDB" id="A0A6N0NQR1"/>
<dbReference type="OrthoDB" id="42566at2157"/>
<accession>A0A6N0NQR1</accession>
<proteinExistence type="predicted"/>
<gene>
    <name evidence="1" type="ORF">GWK48_00255</name>
</gene>
<dbReference type="RefSeq" id="WP_174628532.1">
    <property type="nucleotide sequence ID" value="NZ_CP049074.1"/>
</dbReference>
<organism evidence="1 2">
    <name type="scientific">Metallosphaera tengchongensis</name>
    <dbReference type="NCBI Taxonomy" id="1532350"/>
    <lineage>
        <taxon>Archaea</taxon>
        <taxon>Thermoproteota</taxon>
        <taxon>Thermoprotei</taxon>
        <taxon>Sulfolobales</taxon>
        <taxon>Sulfolobaceae</taxon>
        <taxon>Metallosphaera</taxon>
    </lineage>
</organism>
<dbReference type="EMBL" id="CP049074">
    <property type="protein sequence ID" value="QKQ99031.1"/>
    <property type="molecule type" value="Genomic_DNA"/>
</dbReference>
<evidence type="ECO:0000313" key="2">
    <source>
        <dbReference type="Proteomes" id="UP000509301"/>
    </source>
</evidence>
<sequence length="109" mass="12688">MLVKVKRRGELFYPSQIKGKLAFEKNIILLFKTQGNTLYVDYVDSKSNLGSYEPPLFLSGKMYFLEIIHIPEEYDKYISCIAKQIQDSVSPLYKNKKLECKDDLTVLIE</sequence>
<dbReference type="KEGG" id="mten:GWK48_00255"/>
<reference evidence="1 2" key="1">
    <citation type="submission" date="2020-02" db="EMBL/GenBank/DDBJ databases">
        <title>Comparative genome analysis reveals the metabolism and evolution of the thermophilic archaeal genus Metallosphaera.</title>
        <authorList>
            <person name="Jiang C."/>
        </authorList>
    </citation>
    <scope>NUCLEOTIDE SEQUENCE [LARGE SCALE GENOMIC DNA]</scope>
    <source>
        <strain evidence="1 2">Ric-A</strain>
    </source>
</reference>
<dbReference type="Proteomes" id="UP000509301">
    <property type="component" value="Chromosome"/>
</dbReference>
<keyword evidence="2" id="KW-1185">Reference proteome</keyword>
<dbReference type="GeneID" id="55640330"/>
<evidence type="ECO:0000313" key="1">
    <source>
        <dbReference type="EMBL" id="QKQ99031.1"/>
    </source>
</evidence>
<protein>
    <submittedName>
        <fullName evidence="1">Uncharacterized protein</fullName>
    </submittedName>
</protein>
<name>A0A6N0NQR1_9CREN</name>